<dbReference type="EMBL" id="BABT02000117">
    <property type="protein sequence ID" value="GAA97235.1"/>
    <property type="molecule type" value="Genomic_DNA"/>
</dbReference>
<dbReference type="STRING" id="764103.G7E354"/>
<feature type="domain" description="ATP-grasp" evidence="3">
    <location>
        <begin position="193"/>
        <end position="397"/>
    </location>
</feature>
<name>G7E354_MIXOS</name>
<dbReference type="Gene3D" id="3.30.470.20">
    <property type="entry name" value="ATP-grasp fold, B domain"/>
    <property type="match status" value="1"/>
</dbReference>
<sequence length="514" mass="57885">MSGKPSYVQSSLTTLLLVALSMSLAPVTAFVCLLCHVCQDVHRPIETAKLWIRLVRETTGSRSSDRTVLITGGRTTKSLVLIRAFSKAGWRVILAEESQWGNLAASRWSNAVDRYYPLPDPSQSSADKAEYFRRLKYIIAIECVNLWLPCSSAGASVEDAHLADHIRSSGSHCRVFLPTETQMEDLHWKDRFETLCRLLDMPVPEAQTVTSIDQAVTFLHSSTSTHRFLAKSLGLDDVGRGDMTLLPLQTPQETRAHFERLSVAPSKQTPYVLQRYVSGHEYCTHAAVSDGKILSFVACRSNDMLMRYVDLSHHEPNVATQAWQWTETFLQRWQTHLTERGSPQASFTGHISFDFIREPTEETLYAIECNPRVHTAVTLFDDKSALASSYLYETEISPPPRVMAKSWLVHSVPLAAFNTLPQSLRTAASRLHPRLFRDRKWHDVTASPMPGMNVLALLGRHAVGLEKDAVFDACDPLPFFVLAHVQWPWFLLRVAFSGRGWDRANVSTSRIFTC</sequence>
<keyword evidence="1" id="KW-0067">ATP-binding</keyword>
<dbReference type="InterPro" id="IPR011761">
    <property type="entry name" value="ATP-grasp"/>
</dbReference>
<keyword evidence="5" id="KW-1185">Reference proteome</keyword>
<dbReference type="SUPFAM" id="SSF56059">
    <property type="entry name" value="Glutathione synthetase ATP-binding domain-like"/>
    <property type="match status" value="1"/>
</dbReference>
<dbReference type="InParanoid" id="G7E354"/>
<keyword evidence="2" id="KW-0732">Signal</keyword>
<dbReference type="OrthoDB" id="186626at2759"/>
<dbReference type="PROSITE" id="PS50975">
    <property type="entry name" value="ATP_GRASP"/>
    <property type="match status" value="1"/>
</dbReference>
<reference evidence="4 5" key="2">
    <citation type="journal article" date="2012" name="Open Biol.">
        <title>Characteristics of nucleosomes and linker DNA regions on the genome of the basidiomycete Mixia osmundae revealed by mono- and dinucleosome mapping.</title>
        <authorList>
            <person name="Nishida H."/>
            <person name="Kondo S."/>
            <person name="Matsumoto T."/>
            <person name="Suzuki Y."/>
            <person name="Yoshikawa H."/>
            <person name="Taylor T.D."/>
            <person name="Sugiyama J."/>
        </authorList>
    </citation>
    <scope>NUCLEOTIDE SEQUENCE [LARGE SCALE GENOMIC DNA]</scope>
    <source>
        <strain evidence="5">CBS 9802 / IAM 14324 / JCM 22182 / KY 12970</strain>
    </source>
</reference>
<evidence type="ECO:0000313" key="5">
    <source>
        <dbReference type="Proteomes" id="UP000009131"/>
    </source>
</evidence>
<dbReference type="HOGENOM" id="CLU_026180_1_0_1"/>
<dbReference type="eggNOG" id="ENOG502RZZG">
    <property type="taxonomic scope" value="Eukaryota"/>
</dbReference>
<feature type="signal peptide" evidence="2">
    <location>
        <begin position="1"/>
        <end position="29"/>
    </location>
</feature>
<feature type="chain" id="PRO_5009955701" description="ATP-grasp domain-containing protein" evidence="2">
    <location>
        <begin position="30"/>
        <end position="514"/>
    </location>
</feature>
<keyword evidence="1" id="KW-0547">Nucleotide-binding</keyword>
<dbReference type="OMA" id="CNPRTHS"/>
<dbReference type="Proteomes" id="UP000009131">
    <property type="component" value="Unassembled WGS sequence"/>
</dbReference>
<gene>
    <name evidence="4" type="primary">Mo03911</name>
    <name evidence="4" type="ORF">E5Q_03911</name>
</gene>
<evidence type="ECO:0000259" key="3">
    <source>
        <dbReference type="PROSITE" id="PS50975"/>
    </source>
</evidence>
<dbReference type="RefSeq" id="XP_014571089.1">
    <property type="nucleotide sequence ID" value="XM_014715603.1"/>
</dbReference>
<comment type="caution">
    <text evidence="4">The sequence shown here is derived from an EMBL/GenBank/DDBJ whole genome shotgun (WGS) entry which is preliminary data.</text>
</comment>
<protein>
    <recommendedName>
        <fullName evidence="3">ATP-grasp domain-containing protein</fullName>
    </recommendedName>
</protein>
<dbReference type="AlphaFoldDB" id="G7E354"/>
<accession>G7E354</accession>
<reference evidence="4 5" key="1">
    <citation type="journal article" date="2011" name="J. Gen. Appl. Microbiol.">
        <title>Draft genome sequencing of the enigmatic basidiomycete Mixia osmundae.</title>
        <authorList>
            <person name="Nishida H."/>
            <person name="Nagatsuka Y."/>
            <person name="Sugiyama J."/>
        </authorList>
    </citation>
    <scope>NUCLEOTIDE SEQUENCE [LARGE SCALE GENOMIC DNA]</scope>
    <source>
        <strain evidence="5">CBS 9802 / IAM 14324 / JCM 22182 / KY 12970</strain>
    </source>
</reference>
<dbReference type="GO" id="GO:0046872">
    <property type="term" value="F:metal ion binding"/>
    <property type="evidence" value="ECO:0007669"/>
    <property type="project" value="InterPro"/>
</dbReference>
<evidence type="ECO:0000256" key="1">
    <source>
        <dbReference type="PROSITE-ProRule" id="PRU00409"/>
    </source>
</evidence>
<dbReference type="GO" id="GO:0005524">
    <property type="term" value="F:ATP binding"/>
    <property type="evidence" value="ECO:0007669"/>
    <property type="project" value="UniProtKB-UniRule"/>
</dbReference>
<evidence type="ECO:0000256" key="2">
    <source>
        <dbReference type="SAM" id="SignalP"/>
    </source>
</evidence>
<proteinExistence type="predicted"/>
<evidence type="ECO:0000313" key="4">
    <source>
        <dbReference type="EMBL" id="GAA97235.1"/>
    </source>
</evidence>
<organism evidence="4 5">
    <name type="scientific">Mixia osmundae (strain CBS 9802 / IAM 14324 / JCM 22182 / KY 12970)</name>
    <dbReference type="NCBI Taxonomy" id="764103"/>
    <lineage>
        <taxon>Eukaryota</taxon>
        <taxon>Fungi</taxon>
        <taxon>Dikarya</taxon>
        <taxon>Basidiomycota</taxon>
        <taxon>Pucciniomycotina</taxon>
        <taxon>Mixiomycetes</taxon>
        <taxon>Mixiales</taxon>
        <taxon>Mixiaceae</taxon>
        <taxon>Mixia</taxon>
    </lineage>
</organism>